<dbReference type="Pfam" id="PF01189">
    <property type="entry name" value="Methyltr_RsmB-F"/>
    <property type="match status" value="1"/>
</dbReference>
<feature type="binding site" evidence="6">
    <location>
        <position position="179"/>
    </location>
    <ligand>
        <name>S-adenosyl-L-methionine</name>
        <dbReference type="ChEBI" id="CHEBI:59789"/>
    </ligand>
</feature>
<reference evidence="9" key="1">
    <citation type="journal article" date="2019" name="Int. J. Syst. Evol. Microbiol.">
        <title>The Global Catalogue of Microorganisms (GCM) 10K type strain sequencing project: providing services to taxonomists for standard genome sequencing and annotation.</title>
        <authorList>
            <consortium name="The Broad Institute Genomics Platform"/>
            <consortium name="The Broad Institute Genome Sequencing Center for Infectious Disease"/>
            <person name="Wu L."/>
            <person name="Ma J."/>
        </authorList>
    </citation>
    <scope>NUCLEOTIDE SEQUENCE [LARGE SCALE GENOMIC DNA]</scope>
    <source>
        <strain evidence="9">JCM 16722</strain>
    </source>
</reference>
<name>A0ABP8AJF8_9SPHI</name>
<proteinExistence type="inferred from homology"/>
<evidence type="ECO:0000256" key="3">
    <source>
        <dbReference type="ARBA" id="ARBA00022679"/>
    </source>
</evidence>
<feature type="domain" description="SAM-dependent MTase RsmB/NOP-type" evidence="7">
    <location>
        <begin position="8"/>
        <end position="298"/>
    </location>
</feature>
<dbReference type="InterPro" id="IPR023267">
    <property type="entry name" value="RCMT"/>
</dbReference>
<keyword evidence="3 6" id="KW-0808">Transferase</keyword>
<comment type="similarity">
    <text evidence="6">Belongs to the class I-like SAM-binding methyltransferase superfamily. RsmB/NOP family.</text>
</comment>
<dbReference type="InterPro" id="IPR031341">
    <property type="entry name" value="Methyltr_RsmF_N"/>
</dbReference>
<dbReference type="Gene3D" id="3.40.50.150">
    <property type="entry name" value="Vaccinia Virus protein VP39"/>
    <property type="match status" value="1"/>
</dbReference>
<evidence type="ECO:0000256" key="1">
    <source>
        <dbReference type="ARBA" id="ARBA00022490"/>
    </source>
</evidence>
<dbReference type="PANTHER" id="PTHR22807">
    <property type="entry name" value="NOP2 YEAST -RELATED NOL1/NOP2/FMU SUN DOMAIN-CONTAINING"/>
    <property type="match status" value="1"/>
</dbReference>
<sequence>MSNFLPNSLVKKLGVNPLFDTAEFIKVHEEGKRATAIRLNPLKLKECPFFSGGRVPWCENAFYLNERPVFTLDPLFHAGGYYPQDASSMFIDYIIHELEIGSKPVYALDLCAAPGGKSTLLNSSLHPNSLLVANEIIKTRVNILQDNLTKWGNANTVVTNNDPSAFDRLPGYFDIMVVDAPCSGSGMFRKDSDAIDEWSEANVKLCSERQQRILAESIAALKTGGYLLYSTCSYSEEENEDIADWLIETGDFESIEIVIDDNWGIEHTKSIGHGAHGYRFYPHKLSGEGFFITVLKKVAEQGTFNRKRIKPEKSDVPKGILDTWIVNVDEFFPFIHHDDLYIFPKKYENDLKYLQNVLYLKNAGINIGKLNRKELIPSHALALSNVLNPGFQSLELSLEEAQNYLRKENVTLDTVSFGMKGWTLAKYKGMSLGWMKLLPNRINNYYPKELRIVNL</sequence>
<evidence type="ECO:0000259" key="7">
    <source>
        <dbReference type="PROSITE" id="PS51686"/>
    </source>
</evidence>
<feature type="binding site" evidence="6">
    <location>
        <begin position="111"/>
        <end position="117"/>
    </location>
    <ligand>
        <name>S-adenosyl-L-methionine</name>
        <dbReference type="ChEBI" id="CHEBI:59789"/>
    </ligand>
</feature>
<feature type="active site" description="Nucleophile" evidence="6">
    <location>
        <position position="232"/>
    </location>
</feature>
<evidence type="ECO:0000256" key="6">
    <source>
        <dbReference type="PROSITE-ProRule" id="PRU01023"/>
    </source>
</evidence>
<dbReference type="Gene3D" id="2.30.130.60">
    <property type="match status" value="1"/>
</dbReference>
<feature type="binding site" evidence="6">
    <location>
        <position position="135"/>
    </location>
    <ligand>
        <name>S-adenosyl-L-methionine</name>
        <dbReference type="ChEBI" id="CHEBI:59789"/>
    </ligand>
</feature>
<keyword evidence="2 6" id="KW-0489">Methyltransferase</keyword>
<dbReference type="RefSeq" id="WP_346088602.1">
    <property type="nucleotide sequence ID" value="NZ_BAAAZK010000008.1"/>
</dbReference>
<evidence type="ECO:0000313" key="9">
    <source>
        <dbReference type="Proteomes" id="UP001500167"/>
    </source>
</evidence>
<keyword evidence="9" id="KW-1185">Reference proteome</keyword>
<gene>
    <name evidence="8" type="ORF">GCM10022218_45850</name>
</gene>
<dbReference type="InterPro" id="IPR001678">
    <property type="entry name" value="MeTrfase_RsmB-F_NOP2_dom"/>
</dbReference>
<evidence type="ECO:0000256" key="2">
    <source>
        <dbReference type="ARBA" id="ARBA00022603"/>
    </source>
</evidence>
<dbReference type="PRINTS" id="PR02008">
    <property type="entry name" value="RCMTFAMILY"/>
</dbReference>
<dbReference type="InterPro" id="IPR049560">
    <property type="entry name" value="MeTrfase_RsmB-F_NOP2_cat"/>
</dbReference>
<protein>
    <submittedName>
        <fullName evidence="8">rRNA cytosine-C5-methyltransferase</fullName>
    </submittedName>
</protein>
<keyword evidence="1" id="KW-0963">Cytoplasm</keyword>
<evidence type="ECO:0000256" key="4">
    <source>
        <dbReference type="ARBA" id="ARBA00022691"/>
    </source>
</evidence>
<dbReference type="Pfam" id="PF17125">
    <property type="entry name" value="Methyltr_RsmF_N"/>
    <property type="match status" value="1"/>
</dbReference>
<dbReference type="PROSITE" id="PS51686">
    <property type="entry name" value="SAM_MT_RSMB_NOP"/>
    <property type="match status" value="1"/>
</dbReference>
<dbReference type="SUPFAM" id="SSF53335">
    <property type="entry name" value="S-adenosyl-L-methionine-dependent methyltransferases"/>
    <property type="match status" value="1"/>
</dbReference>
<dbReference type="InterPro" id="IPR027391">
    <property type="entry name" value="Nol1_Nop2_Fmu_2"/>
</dbReference>
<keyword evidence="5 6" id="KW-0694">RNA-binding</keyword>
<dbReference type="Pfam" id="PF13636">
    <property type="entry name" value="Methyltranf_PUA"/>
    <property type="match status" value="1"/>
</dbReference>
<dbReference type="CDD" id="cd02440">
    <property type="entry name" value="AdoMet_MTases"/>
    <property type="match status" value="1"/>
</dbReference>
<comment type="caution">
    <text evidence="8">The sequence shown here is derived from an EMBL/GenBank/DDBJ whole genome shotgun (WGS) entry which is preliminary data.</text>
</comment>
<feature type="binding site" evidence="6">
    <location>
        <position position="162"/>
    </location>
    <ligand>
        <name>S-adenosyl-L-methionine</name>
        <dbReference type="ChEBI" id="CHEBI:59789"/>
    </ligand>
</feature>
<dbReference type="InterPro" id="IPR029063">
    <property type="entry name" value="SAM-dependent_MTases_sf"/>
</dbReference>
<dbReference type="EMBL" id="BAAAZK010000008">
    <property type="protein sequence ID" value="GAA4184857.1"/>
    <property type="molecule type" value="Genomic_DNA"/>
</dbReference>
<accession>A0ABP8AJF8</accession>
<keyword evidence="4 6" id="KW-0949">S-adenosyl-L-methionine</keyword>
<evidence type="ECO:0000313" key="8">
    <source>
        <dbReference type="EMBL" id="GAA4184857.1"/>
    </source>
</evidence>
<dbReference type="PANTHER" id="PTHR22807:SF30">
    <property type="entry name" value="28S RRNA (CYTOSINE(4447)-C(5))-METHYLTRANSFERASE-RELATED"/>
    <property type="match status" value="1"/>
</dbReference>
<dbReference type="Proteomes" id="UP001500167">
    <property type="component" value="Unassembled WGS sequence"/>
</dbReference>
<dbReference type="Gene3D" id="3.30.70.1170">
    <property type="entry name" value="Sun protein, domain 3"/>
    <property type="match status" value="1"/>
</dbReference>
<evidence type="ECO:0000256" key="5">
    <source>
        <dbReference type="ARBA" id="ARBA00022884"/>
    </source>
</evidence>
<organism evidence="8 9">
    <name type="scientific">Sphingobacterium ginsenosidimutans</name>
    <dbReference type="NCBI Taxonomy" id="687845"/>
    <lineage>
        <taxon>Bacteria</taxon>
        <taxon>Pseudomonadati</taxon>
        <taxon>Bacteroidota</taxon>
        <taxon>Sphingobacteriia</taxon>
        <taxon>Sphingobacteriales</taxon>
        <taxon>Sphingobacteriaceae</taxon>
        <taxon>Sphingobacterium</taxon>
    </lineage>
</organism>